<feature type="compositionally biased region" description="Polar residues" evidence="1">
    <location>
        <begin position="277"/>
        <end position="295"/>
    </location>
</feature>
<name>A0A9P0AIP4_BEMTA</name>
<evidence type="ECO:0000313" key="3">
    <source>
        <dbReference type="Proteomes" id="UP001152759"/>
    </source>
</evidence>
<feature type="compositionally biased region" description="Polar residues" evidence="1">
    <location>
        <begin position="248"/>
        <end position="266"/>
    </location>
</feature>
<organism evidence="2 3">
    <name type="scientific">Bemisia tabaci</name>
    <name type="common">Sweetpotato whitefly</name>
    <name type="synonym">Aleurodes tabaci</name>
    <dbReference type="NCBI Taxonomy" id="7038"/>
    <lineage>
        <taxon>Eukaryota</taxon>
        <taxon>Metazoa</taxon>
        <taxon>Ecdysozoa</taxon>
        <taxon>Arthropoda</taxon>
        <taxon>Hexapoda</taxon>
        <taxon>Insecta</taxon>
        <taxon>Pterygota</taxon>
        <taxon>Neoptera</taxon>
        <taxon>Paraneoptera</taxon>
        <taxon>Hemiptera</taxon>
        <taxon>Sternorrhyncha</taxon>
        <taxon>Aleyrodoidea</taxon>
        <taxon>Aleyrodidae</taxon>
        <taxon>Aleyrodinae</taxon>
        <taxon>Bemisia</taxon>
    </lineage>
</organism>
<gene>
    <name evidence="2" type="ORF">BEMITA_LOCUS12064</name>
</gene>
<feature type="compositionally biased region" description="Polar residues" evidence="1">
    <location>
        <begin position="304"/>
        <end position="315"/>
    </location>
</feature>
<feature type="compositionally biased region" description="Low complexity" evidence="1">
    <location>
        <begin position="150"/>
        <end position="169"/>
    </location>
</feature>
<feature type="compositionally biased region" description="Low complexity" evidence="1">
    <location>
        <begin position="225"/>
        <end position="247"/>
    </location>
</feature>
<protein>
    <submittedName>
        <fullName evidence="2">Uncharacterized protein</fullName>
    </submittedName>
</protein>
<accession>A0A9P0AIP4</accession>
<feature type="compositionally biased region" description="Low complexity" evidence="1">
    <location>
        <begin position="114"/>
        <end position="124"/>
    </location>
</feature>
<evidence type="ECO:0000313" key="2">
    <source>
        <dbReference type="EMBL" id="CAH0393694.1"/>
    </source>
</evidence>
<proteinExistence type="predicted"/>
<feature type="compositionally biased region" description="Polar residues" evidence="1">
    <location>
        <begin position="184"/>
        <end position="197"/>
    </location>
</feature>
<dbReference type="AlphaFoldDB" id="A0A9P0AIP4"/>
<feature type="compositionally biased region" description="Polar residues" evidence="1">
    <location>
        <begin position="324"/>
        <end position="336"/>
    </location>
</feature>
<keyword evidence="3" id="KW-1185">Reference proteome</keyword>
<evidence type="ECO:0000256" key="1">
    <source>
        <dbReference type="SAM" id="MobiDB-lite"/>
    </source>
</evidence>
<sequence length="345" mass="36579">MKSSKSPSFHLLPQELWTSRYTNLANATARGALQSQERQSYCIFSRSPELIVAEKCILLSVEININRTMDALLTSFEDAWTLAPENKKPLLTQEHRKKMAGTPIRPWTPQLFSISESSSPVSSSDVQFASDDPRNPKNKNITPGPSAPSTLSAHLPPATPTPSASMPKPDTVKPSSGPTPPAVQCTTPPCKNSNTPSALIPKSQVVKTFSTSTPPAVQTPAAHCAKPPSAKPTTPSVVVPKSPAVKTNSDSTTRAVQCARKSNTPSAVMPKSPAVKINSNSTIPPVQCAKKSNTPRAVMPKSQAVKSTSNSTTPAAQCAKSPCAKSTPSSKQSSALQPKPWKSRA</sequence>
<feature type="region of interest" description="Disordered" evidence="1">
    <location>
        <begin position="114"/>
        <end position="199"/>
    </location>
</feature>
<dbReference type="EMBL" id="OU963868">
    <property type="protein sequence ID" value="CAH0393694.1"/>
    <property type="molecule type" value="Genomic_DNA"/>
</dbReference>
<reference evidence="2" key="1">
    <citation type="submission" date="2021-12" db="EMBL/GenBank/DDBJ databases">
        <authorList>
            <person name="King R."/>
        </authorList>
    </citation>
    <scope>NUCLEOTIDE SEQUENCE</scope>
</reference>
<dbReference type="Proteomes" id="UP001152759">
    <property type="component" value="Chromosome 7"/>
</dbReference>
<feature type="compositionally biased region" description="Polar residues" evidence="1">
    <location>
        <begin position="138"/>
        <end position="149"/>
    </location>
</feature>
<feature type="region of interest" description="Disordered" evidence="1">
    <location>
        <begin position="211"/>
        <end position="345"/>
    </location>
</feature>